<protein>
    <submittedName>
        <fullName evidence="3">Uncharacterized protein</fullName>
    </submittedName>
</protein>
<proteinExistence type="predicted"/>
<name>A0AAN9C0U4_9CAEN</name>
<evidence type="ECO:0000313" key="3">
    <source>
        <dbReference type="EMBL" id="KAK7116336.1"/>
    </source>
</evidence>
<sequence>MCGNASIWAKVAFFVALVGMILHIVGWATNFWMVYELPISAGIFEVYVGLWWQKVCNIDLCDEGAPDARFQTDIFNAVRGLETVTMCLAIFGTVMLLVYVLVDAARTRLVAIVLVILFFIAGTSSAVGMILLLIEIDAPYMVGWSVGLTTIASPLLLIAATLLIPDLFDEGKPLDRAPENTRPYTPRGRDTPLSPRGIVTGWTA</sequence>
<gene>
    <name evidence="3" type="ORF">V1264_002032</name>
</gene>
<reference evidence="3 4" key="1">
    <citation type="submission" date="2024-02" db="EMBL/GenBank/DDBJ databases">
        <title>Chromosome-scale genome assembly of the rough periwinkle Littorina saxatilis.</title>
        <authorList>
            <person name="De Jode A."/>
            <person name="Faria R."/>
            <person name="Formenti G."/>
            <person name="Sims Y."/>
            <person name="Smith T.P."/>
            <person name="Tracey A."/>
            <person name="Wood J.M.D."/>
            <person name="Zagrodzka Z.B."/>
            <person name="Johannesson K."/>
            <person name="Butlin R.K."/>
            <person name="Leder E.H."/>
        </authorList>
    </citation>
    <scope>NUCLEOTIDE SEQUENCE [LARGE SCALE GENOMIC DNA]</scope>
    <source>
        <strain evidence="3">Snail1</strain>
        <tissue evidence="3">Muscle</tissue>
    </source>
</reference>
<feature type="transmembrane region" description="Helical" evidence="2">
    <location>
        <begin position="83"/>
        <end position="102"/>
    </location>
</feature>
<comment type="caution">
    <text evidence="3">The sequence shown here is derived from an EMBL/GenBank/DDBJ whole genome shotgun (WGS) entry which is preliminary data.</text>
</comment>
<keyword evidence="2" id="KW-0812">Transmembrane</keyword>
<organism evidence="3 4">
    <name type="scientific">Littorina saxatilis</name>
    <dbReference type="NCBI Taxonomy" id="31220"/>
    <lineage>
        <taxon>Eukaryota</taxon>
        <taxon>Metazoa</taxon>
        <taxon>Spiralia</taxon>
        <taxon>Lophotrochozoa</taxon>
        <taxon>Mollusca</taxon>
        <taxon>Gastropoda</taxon>
        <taxon>Caenogastropoda</taxon>
        <taxon>Littorinimorpha</taxon>
        <taxon>Littorinoidea</taxon>
        <taxon>Littorinidae</taxon>
        <taxon>Littorina</taxon>
    </lineage>
</organism>
<feature type="transmembrane region" description="Helical" evidence="2">
    <location>
        <begin position="7"/>
        <end position="28"/>
    </location>
</feature>
<keyword evidence="2" id="KW-0472">Membrane</keyword>
<dbReference type="EMBL" id="JBAMIC010000001">
    <property type="protein sequence ID" value="KAK7116336.1"/>
    <property type="molecule type" value="Genomic_DNA"/>
</dbReference>
<dbReference type="Proteomes" id="UP001374579">
    <property type="component" value="Unassembled WGS sequence"/>
</dbReference>
<keyword evidence="2" id="KW-1133">Transmembrane helix</keyword>
<accession>A0AAN9C0U4</accession>
<feature type="transmembrane region" description="Helical" evidence="2">
    <location>
        <begin position="109"/>
        <end position="134"/>
    </location>
</feature>
<evidence type="ECO:0000256" key="1">
    <source>
        <dbReference type="SAM" id="MobiDB-lite"/>
    </source>
</evidence>
<dbReference type="AlphaFoldDB" id="A0AAN9C0U4"/>
<feature type="region of interest" description="Disordered" evidence="1">
    <location>
        <begin position="174"/>
        <end position="204"/>
    </location>
</feature>
<evidence type="ECO:0000256" key="2">
    <source>
        <dbReference type="SAM" id="Phobius"/>
    </source>
</evidence>
<evidence type="ECO:0000313" key="4">
    <source>
        <dbReference type="Proteomes" id="UP001374579"/>
    </source>
</evidence>
<dbReference type="Gene3D" id="1.20.140.150">
    <property type="match status" value="1"/>
</dbReference>
<feature type="transmembrane region" description="Helical" evidence="2">
    <location>
        <begin position="140"/>
        <end position="164"/>
    </location>
</feature>
<keyword evidence="4" id="KW-1185">Reference proteome</keyword>